<name>A0A1E5LAB6_9FIRM</name>
<evidence type="ECO:0000256" key="6">
    <source>
        <dbReference type="ARBA" id="ARBA00022967"/>
    </source>
</evidence>
<dbReference type="InterPro" id="IPR045865">
    <property type="entry name" value="ACT-like_dom_sf"/>
</dbReference>
<evidence type="ECO:0000313" key="10">
    <source>
        <dbReference type="EMBL" id="OEH87052.1"/>
    </source>
</evidence>
<organism evidence="10 11">
    <name type="scientific">Desulfuribacillus stibiiarsenatis</name>
    <dbReference type="NCBI Taxonomy" id="1390249"/>
    <lineage>
        <taxon>Bacteria</taxon>
        <taxon>Bacillati</taxon>
        <taxon>Bacillota</taxon>
        <taxon>Desulfuribacillia</taxon>
        <taxon>Desulfuribacillales</taxon>
        <taxon>Desulfuribacillaceae</taxon>
        <taxon>Desulfuribacillus</taxon>
    </lineage>
</organism>
<keyword evidence="7" id="KW-0029">Amino-acid transport</keyword>
<keyword evidence="11" id="KW-1185">Reference proteome</keyword>
<sequence>MIQVQNLQKVYHVKGQSVEALKEINLEIHRGEIFGIIGYSGAGKSTLIRCFNMLEEPTSGNLFVDGDEITHLTPSQLREKRKEIGMIFQHFNLLSSRTVRDNIAYPLEIAGMKKADITKRVAELIQLVGLTQQSESYPAQLSGGQKQRVGIARAIANNPKVLLCDEATSALDPKTTESILELLKDINENLGLTMILITHEMEVIKKICDRVAVIDNGTIAELGSVLEVFSRPKTNIAREFVKQVTNIEVPTAILEQFATAHSDSHCLLQLSFIGETTGAPIISDLIKNFDLQVNILHGQIDRIQDTPYGTLVITMEGAPDQILQAKSYLTQLGVSMEVFSNGP</sequence>
<feature type="domain" description="ABC transporter" evidence="9">
    <location>
        <begin position="2"/>
        <end position="241"/>
    </location>
</feature>
<dbReference type="InterPro" id="IPR003439">
    <property type="entry name" value="ABC_transporter-like_ATP-bd"/>
</dbReference>
<comment type="caution">
    <text evidence="10">The sequence shown here is derived from an EMBL/GenBank/DDBJ whole genome shotgun (WGS) entry which is preliminary data.</text>
</comment>
<comment type="similarity">
    <text evidence="1">Belongs to the ABC transporter superfamily.</text>
</comment>
<keyword evidence="3" id="KW-1003">Cell membrane</keyword>
<dbReference type="InterPro" id="IPR027417">
    <property type="entry name" value="P-loop_NTPase"/>
</dbReference>
<keyword evidence="4" id="KW-0547">Nucleotide-binding</keyword>
<dbReference type="Proteomes" id="UP000095255">
    <property type="component" value="Unassembled WGS sequence"/>
</dbReference>
<reference evidence="10 11" key="1">
    <citation type="submission" date="2016-09" db="EMBL/GenBank/DDBJ databases">
        <title>Desulfuribacillus arsenicus sp. nov., an obligately anaerobic, dissimilatory arsenic- and antimonate-reducing bacterium isolated from anoxic sediments.</title>
        <authorList>
            <person name="Abin C.A."/>
            <person name="Hollibaugh J.T."/>
        </authorList>
    </citation>
    <scope>NUCLEOTIDE SEQUENCE [LARGE SCALE GENOMIC DNA]</scope>
    <source>
        <strain evidence="10 11">MLFW-2</strain>
    </source>
</reference>
<dbReference type="RefSeq" id="WP_069700929.1">
    <property type="nucleotide sequence ID" value="NZ_MJAT01000001.1"/>
</dbReference>
<dbReference type="InterPro" id="IPR050086">
    <property type="entry name" value="MetN_ABC_transporter-like"/>
</dbReference>
<dbReference type="PROSITE" id="PS00211">
    <property type="entry name" value="ABC_TRANSPORTER_1"/>
    <property type="match status" value="1"/>
</dbReference>
<dbReference type="PANTHER" id="PTHR43166:SF30">
    <property type="entry name" value="METHIONINE IMPORT ATP-BINDING PROTEIN METN"/>
    <property type="match status" value="1"/>
</dbReference>
<evidence type="ECO:0000259" key="9">
    <source>
        <dbReference type="PROSITE" id="PS50893"/>
    </source>
</evidence>
<dbReference type="Pfam" id="PF09383">
    <property type="entry name" value="NIL"/>
    <property type="match status" value="1"/>
</dbReference>
<dbReference type="SMART" id="SM00930">
    <property type="entry name" value="NIL"/>
    <property type="match status" value="1"/>
</dbReference>
<dbReference type="Gene3D" id="3.30.70.260">
    <property type="match status" value="1"/>
</dbReference>
<dbReference type="SUPFAM" id="SSF55021">
    <property type="entry name" value="ACT-like"/>
    <property type="match status" value="1"/>
</dbReference>
<dbReference type="SUPFAM" id="SSF52540">
    <property type="entry name" value="P-loop containing nucleoside triphosphate hydrolases"/>
    <property type="match status" value="1"/>
</dbReference>
<dbReference type="InterPro" id="IPR003593">
    <property type="entry name" value="AAA+_ATPase"/>
</dbReference>
<evidence type="ECO:0000256" key="8">
    <source>
        <dbReference type="ARBA" id="ARBA00023136"/>
    </source>
</evidence>
<dbReference type="InterPro" id="IPR041701">
    <property type="entry name" value="MetN_ABC"/>
</dbReference>
<evidence type="ECO:0000256" key="1">
    <source>
        <dbReference type="ARBA" id="ARBA00005417"/>
    </source>
</evidence>
<dbReference type="InterPro" id="IPR018449">
    <property type="entry name" value="NIL_domain"/>
</dbReference>
<dbReference type="InterPro" id="IPR017871">
    <property type="entry name" value="ABC_transporter-like_CS"/>
</dbReference>
<gene>
    <name evidence="10" type="ORF">BHU72_01405</name>
</gene>
<evidence type="ECO:0000256" key="3">
    <source>
        <dbReference type="ARBA" id="ARBA00022475"/>
    </source>
</evidence>
<evidence type="ECO:0000256" key="7">
    <source>
        <dbReference type="ARBA" id="ARBA00022970"/>
    </source>
</evidence>
<keyword evidence="6" id="KW-1278">Translocase</keyword>
<evidence type="ECO:0000256" key="4">
    <source>
        <dbReference type="ARBA" id="ARBA00022741"/>
    </source>
</evidence>
<dbReference type="AlphaFoldDB" id="A0A1E5LAB6"/>
<dbReference type="GO" id="GO:0006865">
    <property type="term" value="P:amino acid transport"/>
    <property type="evidence" value="ECO:0007669"/>
    <property type="project" value="UniProtKB-KW"/>
</dbReference>
<evidence type="ECO:0000256" key="5">
    <source>
        <dbReference type="ARBA" id="ARBA00022840"/>
    </source>
</evidence>
<dbReference type="CDD" id="cd03258">
    <property type="entry name" value="ABC_MetN_methionine_transporter"/>
    <property type="match status" value="1"/>
</dbReference>
<keyword evidence="8" id="KW-0472">Membrane</keyword>
<dbReference type="OrthoDB" id="9802264at2"/>
<dbReference type="EMBL" id="MJAT01000001">
    <property type="protein sequence ID" value="OEH87052.1"/>
    <property type="molecule type" value="Genomic_DNA"/>
</dbReference>
<accession>A0A1E5LAB6</accession>
<dbReference type="Pfam" id="PF00005">
    <property type="entry name" value="ABC_tran"/>
    <property type="match status" value="1"/>
</dbReference>
<dbReference type="GO" id="GO:0016887">
    <property type="term" value="F:ATP hydrolysis activity"/>
    <property type="evidence" value="ECO:0007669"/>
    <property type="project" value="InterPro"/>
</dbReference>
<dbReference type="FunFam" id="3.40.50.300:FF:000056">
    <property type="entry name" value="Cell division ATP-binding protein FtsE"/>
    <property type="match status" value="1"/>
</dbReference>
<evidence type="ECO:0000313" key="11">
    <source>
        <dbReference type="Proteomes" id="UP000095255"/>
    </source>
</evidence>
<evidence type="ECO:0000256" key="2">
    <source>
        <dbReference type="ARBA" id="ARBA00022448"/>
    </source>
</evidence>
<dbReference type="GO" id="GO:0005524">
    <property type="term" value="F:ATP binding"/>
    <property type="evidence" value="ECO:0007669"/>
    <property type="project" value="UniProtKB-KW"/>
</dbReference>
<dbReference type="SMART" id="SM00382">
    <property type="entry name" value="AAA"/>
    <property type="match status" value="1"/>
</dbReference>
<keyword evidence="5 10" id="KW-0067">ATP-binding</keyword>
<proteinExistence type="inferred from homology"/>
<dbReference type="STRING" id="1390249.BHU72_01405"/>
<protein>
    <submittedName>
        <fullName evidence="10">Methionine ABC transporter ATP-binding protein</fullName>
    </submittedName>
</protein>
<dbReference type="Gene3D" id="3.40.50.300">
    <property type="entry name" value="P-loop containing nucleotide triphosphate hydrolases"/>
    <property type="match status" value="1"/>
</dbReference>
<dbReference type="GO" id="GO:0005886">
    <property type="term" value="C:plasma membrane"/>
    <property type="evidence" value="ECO:0007669"/>
    <property type="project" value="UniProtKB-ARBA"/>
</dbReference>
<keyword evidence="2" id="KW-0813">Transport</keyword>
<dbReference type="PROSITE" id="PS50893">
    <property type="entry name" value="ABC_TRANSPORTER_2"/>
    <property type="match status" value="1"/>
</dbReference>
<dbReference type="PANTHER" id="PTHR43166">
    <property type="entry name" value="AMINO ACID IMPORT ATP-BINDING PROTEIN"/>
    <property type="match status" value="1"/>
</dbReference>